<dbReference type="EMBL" id="SDWY01000001">
    <property type="protein sequence ID" value="MDN6899544.1"/>
    <property type="molecule type" value="Genomic_DNA"/>
</dbReference>
<evidence type="ECO:0000313" key="1">
    <source>
        <dbReference type="EMBL" id="MDN6899544.1"/>
    </source>
</evidence>
<name>A0AAJ1VN52_9LACO</name>
<evidence type="ECO:0000313" key="2">
    <source>
        <dbReference type="Proteomes" id="UP001167919"/>
    </source>
</evidence>
<evidence type="ECO:0008006" key="3">
    <source>
        <dbReference type="Google" id="ProtNLM"/>
    </source>
</evidence>
<comment type="caution">
    <text evidence="1">The sequence shown here is derived from an EMBL/GenBank/DDBJ whole genome shotgun (WGS) entry which is preliminary data.</text>
</comment>
<accession>A0AAJ1VN52</accession>
<gene>
    <name evidence="1" type="ORF">EVC35_00785</name>
</gene>
<sequence>MSNEIRVIDELGQVITVAQLRDKHFVSDLSNEDLEAVAYTAKALKNPIKNIDDEIKKRLTNGTQFVHISTSEVSKQTLDSDDDKVKQAFYNKYGLAAFVVKSPTQLKKQFGESIQDDLDKVIVYITQNRVQYE</sequence>
<protein>
    <recommendedName>
        <fullName evidence="3">Phage protein</fullName>
    </recommendedName>
</protein>
<proteinExistence type="predicted"/>
<dbReference type="Proteomes" id="UP001167919">
    <property type="component" value="Unassembled WGS sequence"/>
</dbReference>
<organism evidence="1 2">
    <name type="scientific">Oenococcus sicerae</name>
    <dbReference type="NCBI Taxonomy" id="2203724"/>
    <lineage>
        <taxon>Bacteria</taxon>
        <taxon>Bacillati</taxon>
        <taxon>Bacillota</taxon>
        <taxon>Bacilli</taxon>
        <taxon>Lactobacillales</taxon>
        <taxon>Lactobacillaceae</taxon>
        <taxon>Oenococcus</taxon>
    </lineage>
</organism>
<dbReference type="AlphaFoldDB" id="A0AAJ1VN52"/>
<reference evidence="1" key="1">
    <citation type="submission" date="2019-01" db="EMBL/GenBank/DDBJ databases">
        <title>Oenococcus sicerae UCMA17102.</title>
        <authorList>
            <person name="Cousin F.J."/>
            <person name="Le Guellec R."/>
            <person name="Cretenet M."/>
        </authorList>
    </citation>
    <scope>NUCLEOTIDE SEQUENCE</scope>
    <source>
        <strain evidence="1">UCMA17102</strain>
    </source>
</reference>
<dbReference type="RefSeq" id="WP_301710841.1">
    <property type="nucleotide sequence ID" value="NZ_SDWY01000001.1"/>
</dbReference>